<dbReference type="InterPro" id="IPR050707">
    <property type="entry name" value="HTH_MetabolicPath_Reg"/>
</dbReference>
<dbReference type="PROSITE" id="PS51078">
    <property type="entry name" value="ICLR_ED"/>
    <property type="match status" value="1"/>
</dbReference>
<dbReference type="InterPro" id="IPR005471">
    <property type="entry name" value="Tscrpt_reg_IclR_N"/>
</dbReference>
<dbReference type="InterPro" id="IPR029016">
    <property type="entry name" value="GAF-like_dom_sf"/>
</dbReference>
<feature type="domain" description="HTH iclR-type" evidence="5">
    <location>
        <begin position="4"/>
        <end position="66"/>
    </location>
</feature>
<feature type="chain" id="PRO_5047225412" evidence="4">
    <location>
        <begin position="22"/>
        <end position="264"/>
    </location>
</feature>
<evidence type="ECO:0000256" key="1">
    <source>
        <dbReference type="ARBA" id="ARBA00023015"/>
    </source>
</evidence>
<evidence type="ECO:0000256" key="2">
    <source>
        <dbReference type="ARBA" id="ARBA00023125"/>
    </source>
</evidence>
<dbReference type="InterPro" id="IPR036390">
    <property type="entry name" value="WH_DNA-bd_sf"/>
</dbReference>
<evidence type="ECO:0000313" key="7">
    <source>
        <dbReference type="EMBL" id="MFC5379905.1"/>
    </source>
</evidence>
<gene>
    <name evidence="7" type="ORF">ACFPJ6_03770</name>
</gene>
<comment type="caution">
    <text evidence="7">The sequence shown here is derived from an EMBL/GenBank/DDBJ whole genome shotgun (WGS) entry which is preliminary data.</text>
</comment>
<dbReference type="Gene3D" id="3.30.450.40">
    <property type="match status" value="1"/>
</dbReference>
<accession>A0ABW0GLB3</accession>
<evidence type="ECO:0000259" key="5">
    <source>
        <dbReference type="PROSITE" id="PS51077"/>
    </source>
</evidence>
<dbReference type="SUPFAM" id="SSF46785">
    <property type="entry name" value="Winged helix' DNA-binding domain"/>
    <property type="match status" value="1"/>
</dbReference>
<dbReference type="Gene3D" id="1.10.10.10">
    <property type="entry name" value="Winged helix-like DNA-binding domain superfamily/Winged helix DNA-binding domain"/>
    <property type="match status" value="1"/>
</dbReference>
<dbReference type="InterPro" id="IPR036388">
    <property type="entry name" value="WH-like_DNA-bd_sf"/>
</dbReference>
<dbReference type="PANTHER" id="PTHR30136:SF2">
    <property type="entry name" value="TRANSCRIPTIONAL REGULATOR ICLR"/>
    <property type="match status" value="1"/>
</dbReference>
<dbReference type="Pfam" id="PF09339">
    <property type="entry name" value="HTH_IclR"/>
    <property type="match status" value="1"/>
</dbReference>
<dbReference type="PANTHER" id="PTHR30136">
    <property type="entry name" value="HELIX-TURN-HELIX TRANSCRIPTIONAL REGULATOR, ICLR FAMILY"/>
    <property type="match status" value="1"/>
</dbReference>
<organism evidence="7 8">
    <name type="scientific">Aquipuribacter nitratireducens</name>
    <dbReference type="NCBI Taxonomy" id="650104"/>
    <lineage>
        <taxon>Bacteria</taxon>
        <taxon>Bacillati</taxon>
        <taxon>Actinomycetota</taxon>
        <taxon>Actinomycetes</taxon>
        <taxon>Micrococcales</taxon>
        <taxon>Intrasporangiaceae</taxon>
        <taxon>Aquipuribacter</taxon>
    </lineage>
</organism>
<keyword evidence="3" id="KW-0804">Transcription</keyword>
<dbReference type="RefSeq" id="WP_340269127.1">
    <property type="nucleotide sequence ID" value="NZ_JBBEOG010000003.1"/>
</dbReference>
<evidence type="ECO:0000256" key="4">
    <source>
        <dbReference type="SAM" id="SignalP"/>
    </source>
</evidence>
<keyword evidence="4" id="KW-0732">Signal</keyword>
<dbReference type="SMART" id="SM00346">
    <property type="entry name" value="HTH_ICLR"/>
    <property type="match status" value="1"/>
</dbReference>
<proteinExistence type="predicted"/>
<keyword evidence="8" id="KW-1185">Reference proteome</keyword>
<evidence type="ECO:0000259" key="6">
    <source>
        <dbReference type="PROSITE" id="PS51078"/>
    </source>
</evidence>
<dbReference type="Pfam" id="PF01614">
    <property type="entry name" value="IclR_C"/>
    <property type="match status" value="1"/>
</dbReference>
<evidence type="ECO:0000256" key="3">
    <source>
        <dbReference type="ARBA" id="ARBA00023163"/>
    </source>
</evidence>
<reference evidence="8" key="1">
    <citation type="journal article" date="2019" name="Int. J. Syst. Evol. Microbiol.">
        <title>The Global Catalogue of Microorganisms (GCM) 10K type strain sequencing project: providing services to taxonomists for standard genome sequencing and annotation.</title>
        <authorList>
            <consortium name="The Broad Institute Genomics Platform"/>
            <consortium name="The Broad Institute Genome Sequencing Center for Infectious Disease"/>
            <person name="Wu L."/>
            <person name="Ma J."/>
        </authorList>
    </citation>
    <scope>NUCLEOTIDE SEQUENCE [LARGE SCALE GENOMIC DNA]</scope>
    <source>
        <strain evidence="8">CCUG 43114</strain>
    </source>
</reference>
<evidence type="ECO:0000313" key="8">
    <source>
        <dbReference type="Proteomes" id="UP001596122"/>
    </source>
</evidence>
<dbReference type="SUPFAM" id="SSF55781">
    <property type="entry name" value="GAF domain-like"/>
    <property type="match status" value="1"/>
</dbReference>
<dbReference type="InterPro" id="IPR014757">
    <property type="entry name" value="Tscrpt_reg_IclR_C"/>
</dbReference>
<keyword evidence="2" id="KW-0238">DNA-binding</keyword>
<feature type="signal peptide" evidence="4">
    <location>
        <begin position="1"/>
        <end position="21"/>
    </location>
</feature>
<name>A0ABW0GLB3_9MICO</name>
<dbReference type="EMBL" id="JBHSLD010000004">
    <property type="protein sequence ID" value="MFC5379905.1"/>
    <property type="molecule type" value="Genomic_DNA"/>
</dbReference>
<dbReference type="PROSITE" id="PS51077">
    <property type="entry name" value="HTH_ICLR"/>
    <property type="match status" value="1"/>
</dbReference>
<feature type="domain" description="IclR-ED" evidence="6">
    <location>
        <begin position="67"/>
        <end position="250"/>
    </location>
</feature>
<keyword evidence="1" id="KW-0805">Transcription regulation</keyword>
<sequence length="264" mass="27499">MSQVPAAANVLSVLRWLAAQAAPAPAAAIARGTGLPRSTTYHLLAELARQGFVVHLAEERRYGLGVAAYELGHGWSRQAPLERLARAPLHRLVTATGHTGHLAVLHGNEVVYVIEDRAPRRAPLVSDVGVRLPAHLTATGRAVLAALPAAHVRALFPDGDFVTRHGAGPTTLSALRALLVAVRAQGWAEEDGEVTPGFASVAAPVLDAADHPVAAVALTFPAAEVDPAARSVLAREVVGTAGEVQRRTRGEAVVGAVVSAGRRR</sequence>
<dbReference type="Proteomes" id="UP001596122">
    <property type="component" value="Unassembled WGS sequence"/>
</dbReference>
<protein>
    <submittedName>
        <fullName evidence="7">IclR family transcriptional regulator</fullName>
    </submittedName>
</protein>